<name>A0A9J7BIR4_9BACT</name>
<organism evidence="1 2">
    <name type="scientific">Occallatibacter riparius</name>
    <dbReference type="NCBI Taxonomy" id="1002689"/>
    <lineage>
        <taxon>Bacteria</taxon>
        <taxon>Pseudomonadati</taxon>
        <taxon>Acidobacteriota</taxon>
        <taxon>Terriglobia</taxon>
        <taxon>Terriglobales</taxon>
        <taxon>Acidobacteriaceae</taxon>
        <taxon>Occallatibacter</taxon>
    </lineage>
</organism>
<dbReference type="KEGG" id="orp:MOP44_19900"/>
<dbReference type="AlphaFoldDB" id="A0A9J7BIR4"/>
<dbReference type="RefSeq" id="WP_260792065.1">
    <property type="nucleotide sequence ID" value="NZ_CP093313.1"/>
</dbReference>
<keyword evidence="2" id="KW-1185">Reference proteome</keyword>
<dbReference type="Proteomes" id="UP001059380">
    <property type="component" value="Chromosome"/>
</dbReference>
<evidence type="ECO:0000313" key="1">
    <source>
        <dbReference type="EMBL" id="UWZ82820.1"/>
    </source>
</evidence>
<proteinExistence type="predicted"/>
<gene>
    <name evidence="1" type="ORF">MOP44_19900</name>
</gene>
<reference evidence="1" key="1">
    <citation type="submission" date="2021-04" db="EMBL/GenBank/DDBJ databases">
        <title>Phylogenetic analysis of Acidobacteriaceae.</title>
        <authorList>
            <person name="Qiu L."/>
            <person name="Zhang Q."/>
        </authorList>
    </citation>
    <scope>NUCLEOTIDE SEQUENCE</scope>
    <source>
        <strain evidence="1">DSM 25168</strain>
    </source>
</reference>
<sequence>MIALIAQQNGKVTLGAVLEASDIQLQLPITMYVQYLPGSQFDTDAQRPNALDIQQDTRRAVVGFRVKKMPQSTDLQQGTEVW</sequence>
<dbReference type="EMBL" id="CP093313">
    <property type="protein sequence ID" value="UWZ82820.1"/>
    <property type="molecule type" value="Genomic_DNA"/>
</dbReference>
<accession>A0A9J7BIR4</accession>
<protein>
    <submittedName>
        <fullName evidence="1">Uncharacterized protein</fullName>
    </submittedName>
</protein>
<evidence type="ECO:0000313" key="2">
    <source>
        <dbReference type="Proteomes" id="UP001059380"/>
    </source>
</evidence>